<accession>A0A180FZS7</accession>
<evidence type="ECO:0000259" key="3">
    <source>
        <dbReference type="PROSITE" id="PS50206"/>
    </source>
</evidence>
<evidence type="ECO:0000256" key="2">
    <source>
        <dbReference type="ARBA" id="ARBA00022737"/>
    </source>
</evidence>
<dbReference type="OrthoDB" id="270167at2759"/>
<dbReference type="CDD" id="cd01448">
    <property type="entry name" value="TST_Repeat_1"/>
    <property type="match status" value="1"/>
</dbReference>
<dbReference type="GO" id="GO:0004792">
    <property type="term" value="F:thiosulfate-cyanide sulfurtransferase activity"/>
    <property type="evidence" value="ECO:0007669"/>
    <property type="project" value="TreeGrafter"/>
</dbReference>
<reference evidence="4" key="2">
    <citation type="submission" date="2016-05" db="EMBL/GenBank/DDBJ databases">
        <title>Comparative analysis highlights variable genome content of wheat rusts and divergence of the mating loci.</title>
        <authorList>
            <person name="Cuomo C.A."/>
            <person name="Bakkeren G."/>
            <person name="Szabo L."/>
            <person name="Khalil H."/>
            <person name="Joly D."/>
            <person name="Goldberg J."/>
            <person name="Young S."/>
            <person name="Zeng Q."/>
            <person name="Fellers J."/>
        </authorList>
    </citation>
    <scope>NUCLEOTIDE SEQUENCE [LARGE SCALE GENOMIC DNA]</scope>
    <source>
        <strain evidence="4">1-1 BBBD Race 1</strain>
    </source>
</reference>
<keyword evidence="1" id="KW-0808">Transferase</keyword>
<dbReference type="Pfam" id="PF00581">
    <property type="entry name" value="Rhodanese"/>
    <property type="match status" value="1"/>
</dbReference>
<dbReference type="EnsemblFungi" id="PTTG_08867-t43_1">
    <property type="protein sequence ID" value="PTTG_08867-t43_1-p1"/>
    <property type="gene ID" value="PTTG_08867"/>
</dbReference>
<dbReference type="InterPro" id="IPR036873">
    <property type="entry name" value="Rhodanese-like_dom_sf"/>
</dbReference>
<dbReference type="InterPro" id="IPR001763">
    <property type="entry name" value="Rhodanese-like_dom"/>
</dbReference>
<dbReference type="AlphaFoldDB" id="A0A180FZS7"/>
<dbReference type="STRING" id="630390.A0A180FZS7"/>
<keyword evidence="6" id="KW-1185">Reference proteome</keyword>
<feature type="domain" description="Rhodanese" evidence="3">
    <location>
        <begin position="259"/>
        <end position="395"/>
    </location>
</feature>
<evidence type="ECO:0000313" key="4">
    <source>
        <dbReference type="EMBL" id="OAV85911.1"/>
    </source>
</evidence>
<dbReference type="PROSITE" id="PS50206">
    <property type="entry name" value="RHODANESE_3"/>
    <property type="match status" value="2"/>
</dbReference>
<dbReference type="Gene3D" id="3.40.250.10">
    <property type="entry name" value="Rhodanese-like domain"/>
    <property type="match status" value="2"/>
</dbReference>
<evidence type="ECO:0000256" key="1">
    <source>
        <dbReference type="ARBA" id="ARBA00022679"/>
    </source>
</evidence>
<gene>
    <name evidence="4" type="ORF">PTTG_08867</name>
</gene>
<organism evidence="4">
    <name type="scientific">Puccinia triticina (isolate 1-1 / race 1 (BBBD))</name>
    <name type="common">Brown leaf rust fungus</name>
    <dbReference type="NCBI Taxonomy" id="630390"/>
    <lineage>
        <taxon>Eukaryota</taxon>
        <taxon>Fungi</taxon>
        <taxon>Dikarya</taxon>
        <taxon>Basidiomycota</taxon>
        <taxon>Pucciniomycotina</taxon>
        <taxon>Pucciniomycetes</taxon>
        <taxon>Pucciniales</taxon>
        <taxon>Pucciniaceae</taxon>
        <taxon>Puccinia</taxon>
    </lineage>
</organism>
<keyword evidence="2" id="KW-0677">Repeat</keyword>
<dbReference type="SUPFAM" id="SSF52821">
    <property type="entry name" value="Rhodanese/Cell cycle control phosphatase"/>
    <property type="match status" value="2"/>
</dbReference>
<proteinExistence type="predicted"/>
<evidence type="ECO:0000313" key="6">
    <source>
        <dbReference type="Proteomes" id="UP000005240"/>
    </source>
</evidence>
<feature type="domain" description="Rhodanese" evidence="3">
    <location>
        <begin position="95"/>
        <end position="219"/>
    </location>
</feature>
<dbReference type="SMART" id="SM00450">
    <property type="entry name" value="RHOD"/>
    <property type="match status" value="2"/>
</dbReference>
<name>A0A180FZS7_PUCT1</name>
<evidence type="ECO:0000313" key="5">
    <source>
        <dbReference type="EnsemblFungi" id="PTTG_08867-t43_1-p1"/>
    </source>
</evidence>
<dbReference type="PANTHER" id="PTHR11364:SF27">
    <property type="entry name" value="SULFURTRANSFERASE"/>
    <property type="match status" value="1"/>
</dbReference>
<dbReference type="InterPro" id="IPR045078">
    <property type="entry name" value="TST/MPST-like"/>
</dbReference>
<dbReference type="GO" id="GO:0005739">
    <property type="term" value="C:mitochondrion"/>
    <property type="evidence" value="ECO:0007669"/>
    <property type="project" value="TreeGrafter"/>
</dbReference>
<reference evidence="5" key="4">
    <citation type="submission" date="2025-05" db="UniProtKB">
        <authorList>
            <consortium name="EnsemblFungi"/>
        </authorList>
    </citation>
    <scope>IDENTIFICATION</scope>
    <source>
        <strain evidence="5">isolate 1-1 / race 1 (BBBD)</strain>
    </source>
</reference>
<dbReference type="PANTHER" id="PTHR11364">
    <property type="entry name" value="THIOSULFATE SULFERTANSFERASE"/>
    <property type="match status" value="1"/>
</dbReference>
<reference evidence="4" key="1">
    <citation type="submission" date="2009-11" db="EMBL/GenBank/DDBJ databases">
        <authorList>
            <consortium name="The Broad Institute Genome Sequencing Platform"/>
            <person name="Ward D."/>
            <person name="Feldgarden M."/>
            <person name="Earl A."/>
            <person name="Young S.K."/>
            <person name="Zeng Q."/>
            <person name="Koehrsen M."/>
            <person name="Alvarado L."/>
            <person name="Berlin A."/>
            <person name="Bochicchio J."/>
            <person name="Borenstein D."/>
            <person name="Chapman S.B."/>
            <person name="Chen Z."/>
            <person name="Engels R."/>
            <person name="Freedman E."/>
            <person name="Gellesch M."/>
            <person name="Goldberg J."/>
            <person name="Griggs A."/>
            <person name="Gujja S."/>
            <person name="Heilman E."/>
            <person name="Heiman D."/>
            <person name="Hepburn T."/>
            <person name="Howarth C."/>
            <person name="Jen D."/>
            <person name="Larson L."/>
            <person name="Lewis B."/>
            <person name="Mehta T."/>
            <person name="Park D."/>
            <person name="Pearson M."/>
            <person name="Roberts A."/>
            <person name="Saif S."/>
            <person name="Shea T."/>
            <person name="Shenoy N."/>
            <person name="Sisk P."/>
            <person name="Stolte C."/>
            <person name="Sykes S."/>
            <person name="Thomson T."/>
            <person name="Walk T."/>
            <person name="White J."/>
            <person name="Yandava C."/>
            <person name="Izard J."/>
            <person name="Baranova O.V."/>
            <person name="Blanton J.M."/>
            <person name="Tanner A.C."/>
            <person name="Dewhirst F.E."/>
            <person name="Haas B."/>
            <person name="Nusbaum C."/>
            <person name="Birren B."/>
        </authorList>
    </citation>
    <scope>NUCLEOTIDE SEQUENCE [LARGE SCALE GENOMIC DNA]</scope>
    <source>
        <strain evidence="4">1-1 BBBD Race 1</strain>
    </source>
</reference>
<dbReference type="EMBL" id="ADAS02002228">
    <property type="protein sequence ID" value="OAV85911.1"/>
    <property type="molecule type" value="Genomic_DNA"/>
</dbReference>
<dbReference type="VEuPathDB" id="FungiDB:PTTG_08867"/>
<protein>
    <recommendedName>
        <fullName evidence="3">Rhodanese domain-containing protein</fullName>
    </recommendedName>
</protein>
<reference evidence="5 6" key="3">
    <citation type="journal article" date="2017" name="G3 (Bethesda)">
        <title>Comparative analysis highlights variable genome content of wheat rusts and divergence of the mating loci.</title>
        <authorList>
            <person name="Cuomo C.A."/>
            <person name="Bakkeren G."/>
            <person name="Khalil H.B."/>
            <person name="Panwar V."/>
            <person name="Joly D."/>
            <person name="Linning R."/>
            <person name="Sakthikumar S."/>
            <person name="Song X."/>
            <person name="Adiconis X."/>
            <person name="Fan L."/>
            <person name="Goldberg J.M."/>
            <person name="Levin J.Z."/>
            <person name="Young S."/>
            <person name="Zeng Q."/>
            <person name="Anikster Y."/>
            <person name="Bruce M."/>
            <person name="Wang M."/>
            <person name="Yin C."/>
            <person name="McCallum B."/>
            <person name="Szabo L.J."/>
            <person name="Hulbert S."/>
            <person name="Chen X."/>
            <person name="Fellers J.P."/>
        </authorList>
    </citation>
    <scope>NUCLEOTIDE SEQUENCE</scope>
    <source>
        <strain evidence="5">isolate 1-1 / race 1 (BBBD)</strain>
        <strain evidence="6">Isolate 1-1 / race 1 (BBBD)</strain>
    </source>
</reference>
<dbReference type="Proteomes" id="UP000005240">
    <property type="component" value="Unassembled WGS sequence"/>
</dbReference>
<sequence>MPKPLCNHLVHFLSSLRQFCQSICKSPVTKCPLVHGLNADLYHSCLTVEIIWQASEFKALFRPPTSRKVHSAKMSTTQTEPVVLLISPQEVQANGIENYKVLDASFSIPNSGRSALDEFRKGPRLPGARFFDHEIIADTSYTIDGTTKVGYMQPDLSTFKREVERLGITRNDPLLVYDSVGIFSGPRAAWLLNAYGHPKVSVLDGGLSRWIKEDSPVETGSPIEPERSEYELPGIHEALARGKVISYDALVHNFNNSAEGERMCVFDSRPRGRQVEMFLGTDAEPKPGLPSGHMPHSLSLPFTSLLTQPSDSEPYQKLLSPDRLEKVFLETLDNDLQKWEQIKHGQKDIVVTCAVGVTACIIWLAIRLYAPSANHPRLYDESWTGYALRKDAQILRNSSSS</sequence>